<proteinExistence type="predicted"/>
<dbReference type="Gene3D" id="3.40.50.1820">
    <property type="entry name" value="alpha/beta hydrolase"/>
    <property type="match status" value="1"/>
</dbReference>
<dbReference type="InterPro" id="IPR029058">
    <property type="entry name" value="AB_hydrolase_fold"/>
</dbReference>
<dbReference type="PRINTS" id="PR00412">
    <property type="entry name" value="EPOXHYDRLASE"/>
</dbReference>
<dbReference type="InterPro" id="IPR000639">
    <property type="entry name" value="Epox_hydrolase-like"/>
</dbReference>
<dbReference type="PRINTS" id="PR00111">
    <property type="entry name" value="ABHYDROLASE"/>
</dbReference>
<dbReference type="Pfam" id="PF00561">
    <property type="entry name" value="Abhydrolase_1"/>
    <property type="match status" value="1"/>
</dbReference>
<feature type="domain" description="AB hydrolase-1" evidence="1">
    <location>
        <begin position="26"/>
        <end position="258"/>
    </location>
</feature>
<dbReference type="SUPFAM" id="SSF53474">
    <property type="entry name" value="alpha/beta-Hydrolases"/>
    <property type="match status" value="1"/>
</dbReference>
<organism evidence="2 3">
    <name type="scientific">Halosegnis marinus</name>
    <dbReference type="NCBI Taxonomy" id="3034023"/>
    <lineage>
        <taxon>Archaea</taxon>
        <taxon>Methanobacteriati</taxon>
        <taxon>Methanobacteriota</taxon>
        <taxon>Stenosarchaea group</taxon>
        <taxon>Halobacteria</taxon>
        <taxon>Halobacteriales</taxon>
        <taxon>Natronomonadaceae</taxon>
        <taxon>Halosegnis</taxon>
    </lineage>
</organism>
<dbReference type="AlphaFoldDB" id="A0ABD5ZMS9"/>
<sequence length="272" mass="29054">MDSRTVAGGGGVDIRVDAYGPADARPVLMLHGYSQCRLAWRGQYRSSLADDYRLLCVDLRGHGASDKPRDAYDDPALWAADIEAVLDAFGAEDAAVVAWSYAGLVALDYLAERGTDRVAGVDFVGAVSSIGSPEATARLGEEYVGLMGDLTATDAEASMAGVEGLVRVCRAGEPSPEELYLEMGYTAAVPPHVRDALRSRTVDREDTLAGLEVPVLFTHGSEDAVVLPETEAHHADLLPTAERSVYEGVGHSPFAEAPDRFNDELRAFLDSL</sequence>
<accession>A0ABD5ZMS9</accession>
<comment type="caution">
    <text evidence="2">The sequence shown here is derived from an EMBL/GenBank/DDBJ whole genome shotgun (WGS) entry which is preliminary data.</text>
</comment>
<protein>
    <submittedName>
        <fullName evidence="2">Alpha/beta fold hydrolase</fullName>
    </submittedName>
</protein>
<dbReference type="Proteomes" id="UP001596398">
    <property type="component" value="Unassembled WGS sequence"/>
</dbReference>
<dbReference type="GeneID" id="79266404"/>
<keyword evidence="3" id="KW-1185">Reference proteome</keyword>
<keyword evidence="2" id="KW-0378">Hydrolase</keyword>
<dbReference type="PANTHER" id="PTHR43798">
    <property type="entry name" value="MONOACYLGLYCEROL LIPASE"/>
    <property type="match status" value="1"/>
</dbReference>
<name>A0ABD5ZMS9_9EURY</name>
<dbReference type="InterPro" id="IPR050266">
    <property type="entry name" value="AB_hydrolase_sf"/>
</dbReference>
<evidence type="ECO:0000313" key="3">
    <source>
        <dbReference type="Proteomes" id="UP001596398"/>
    </source>
</evidence>
<evidence type="ECO:0000313" key="2">
    <source>
        <dbReference type="EMBL" id="MFC7234735.1"/>
    </source>
</evidence>
<dbReference type="GO" id="GO:0016787">
    <property type="term" value="F:hydrolase activity"/>
    <property type="evidence" value="ECO:0007669"/>
    <property type="project" value="UniProtKB-KW"/>
</dbReference>
<reference evidence="2 3" key="1">
    <citation type="journal article" date="2019" name="Int. J. Syst. Evol. Microbiol.">
        <title>The Global Catalogue of Microorganisms (GCM) 10K type strain sequencing project: providing services to taxonomists for standard genome sequencing and annotation.</title>
        <authorList>
            <consortium name="The Broad Institute Genomics Platform"/>
            <consortium name="The Broad Institute Genome Sequencing Center for Infectious Disease"/>
            <person name="Wu L."/>
            <person name="Ma J."/>
        </authorList>
    </citation>
    <scope>NUCLEOTIDE SEQUENCE [LARGE SCALE GENOMIC DNA]</scope>
    <source>
        <strain evidence="2 3">DT85</strain>
    </source>
</reference>
<dbReference type="EMBL" id="JBHTAP010000001">
    <property type="protein sequence ID" value="MFC7234735.1"/>
    <property type="molecule type" value="Genomic_DNA"/>
</dbReference>
<evidence type="ECO:0000259" key="1">
    <source>
        <dbReference type="Pfam" id="PF00561"/>
    </source>
</evidence>
<dbReference type="PANTHER" id="PTHR43798:SF33">
    <property type="entry name" value="HYDROLASE, PUTATIVE (AFU_ORTHOLOGUE AFUA_2G14860)-RELATED"/>
    <property type="match status" value="1"/>
</dbReference>
<dbReference type="InterPro" id="IPR000073">
    <property type="entry name" value="AB_hydrolase_1"/>
</dbReference>
<dbReference type="RefSeq" id="WP_276235750.1">
    <property type="nucleotide sequence ID" value="NZ_CP119802.1"/>
</dbReference>
<gene>
    <name evidence="2" type="ORF">ACFQJ4_05305</name>
</gene>